<dbReference type="AlphaFoldDB" id="A0A1G7NW36"/>
<protein>
    <recommendedName>
        <fullName evidence="5">Lipoprotein</fullName>
    </recommendedName>
</protein>
<dbReference type="PROSITE" id="PS51257">
    <property type="entry name" value="PROKAR_LIPOPROTEIN"/>
    <property type="match status" value="1"/>
</dbReference>
<dbReference type="EMBL" id="FNBM01000004">
    <property type="protein sequence ID" value="SDF77430.1"/>
    <property type="molecule type" value="Genomic_DNA"/>
</dbReference>
<dbReference type="EMBL" id="CP076114">
    <property type="protein sequence ID" value="UUD65121.1"/>
    <property type="molecule type" value="Genomic_DNA"/>
</dbReference>
<dbReference type="Proteomes" id="UP000887421">
    <property type="component" value="Chromosome"/>
</dbReference>
<name>A0A1G7NW36_9GAMM</name>
<dbReference type="Pfam" id="PF19795">
    <property type="entry name" value="DUF6279"/>
    <property type="match status" value="1"/>
</dbReference>
<dbReference type="PIRSF" id="PIRSF028200">
    <property type="entry name" value="UCP028200"/>
    <property type="match status" value="1"/>
</dbReference>
<evidence type="ECO:0000313" key="1">
    <source>
        <dbReference type="EMBL" id="SDF77430.1"/>
    </source>
</evidence>
<keyword evidence="4" id="KW-1185">Reference proteome</keyword>
<sequence>MLGHLKSAVLLLCVGVFIAACNQTSLAYRNLDWIIPWRVNQYLDLDSQQKAWLKPQVQAHLGWHCSTELPRYVAWLQRAQELLQQPHPDAGLLEAHMLEAEQAFHAVVQQTNTTTVALLGGLRAEQVERLYARMDKDNLEDQKEFLEPPVATQIKERAERLEKRLRPWFGSLNDAQRKRVGEWASERREQNHQWLENRARWQAEFRAALDARGEVDFPERMSRVLESRRGTPDDEAEQAYRESRQAMAGLLSDLLATADDKQRMQASERLASLQTDLAGQICSDQA</sequence>
<dbReference type="RefSeq" id="WP_070883268.1">
    <property type="nucleotide sequence ID" value="NZ_CP076114.1"/>
</dbReference>
<evidence type="ECO:0000313" key="3">
    <source>
        <dbReference type="Proteomes" id="UP000243378"/>
    </source>
</evidence>
<evidence type="ECO:0000313" key="2">
    <source>
        <dbReference type="EMBL" id="UUD65121.1"/>
    </source>
</evidence>
<dbReference type="InterPro" id="IPR016875">
    <property type="entry name" value="UCP028200"/>
</dbReference>
<organism evidence="1 3">
    <name type="scientific">Phytopseudomonas seleniipraecipitans</name>
    <dbReference type="NCBI Taxonomy" id="640205"/>
    <lineage>
        <taxon>Bacteria</taxon>
        <taxon>Pseudomonadati</taxon>
        <taxon>Pseudomonadota</taxon>
        <taxon>Gammaproteobacteria</taxon>
        <taxon>Pseudomonadales</taxon>
        <taxon>Pseudomonadaceae</taxon>
        <taxon>Phytopseudomonas</taxon>
    </lineage>
</organism>
<evidence type="ECO:0000313" key="4">
    <source>
        <dbReference type="Proteomes" id="UP000887421"/>
    </source>
</evidence>
<reference evidence="2" key="2">
    <citation type="submission" date="2021-05" db="EMBL/GenBank/DDBJ databases">
        <title>Complete genome sequence of Pseudomonas seleniipraecipitans strain D1-6.</title>
        <authorList>
            <person name="Lafi F."/>
            <person name="Eida A."/>
            <person name="Alam I."/>
            <person name="Hert H."/>
            <person name="Saad M."/>
        </authorList>
    </citation>
    <scope>NUCLEOTIDE SEQUENCE</scope>
    <source>
        <strain evidence="2">D1-6</strain>
    </source>
</reference>
<proteinExistence type="predicted"/>
<gene>
    <name evidence="2" type="ORF">D16iCDA_05450</name>
    <name evidence="1" type="ORF">SAMN05216381_2430</name>
</gene>
<accession>A0A1G7NW36</accession>
<dbReference type="OrthoDB" id="5767052at2"/>
<reference evidence="1 3" key="1">
    <citation type="submission" date="2016-10" db="EMBL/GenBank/DDBJ databases">
        <authorList>
            <person name="de Groot N.N."/>
        </authorList>
    </citation>
    <scope>NUCLEOTIDE SEQUENCE [LARGE SCALE GENOMIC DNA]</scope>
    <source>
        <strain evidence="1 3">LMG 25475</strain>
    </source>
</reference>
<evidence type="ECO:0008006" key="5">
    <source>
        <dbReference type="Google" id="ProtNLM"/>
    </source>
</evidence>
<dbReference type="Proteomes" id="UP000243378">
    <property type="component" value="Unassembled WGS sequence"/>
</dbReference>
<dbReference type="STRING" id="640205.SAMN05216381_2430"/>